<organism evidence="1">
    <name type="scientific">bioreactor metagenome</name>
    <dbReference type="NCBI Taxonomy" id="1076179"/>
    <lineage>
        <taxon>unclassified sequences</taxon>
        <taxon>metagenomes</taxon>
        <taxon>ecological metagenomes</taxon>
    </lineage>
</organism>
<proteinExistence type="predicted"/>
<reference evidence="1" key="1">
    <citation type="submission" date="2019-08" db="EMBL/GenBank/DDBJ databases">
        <authorList>
            <person name="Kucharzyk K."/>
            <person name="Murdoch R.W."/>
            <person name="Higgins S."/>
            <person name="Loffler F."/>
        </authorList>
    </citation>
    <scope>NUCLEOTIDE SEQUENCE</scope>
</reference>
<accession>A0A644YVS0</accession>
<sequence length="130" mass="13436">MLITDGLHVPVKPLVEVPDKVAGVSPTQYGPTALNVGVVSETTETFILLATAHCPPSGVNVYELDPALAVLIAAGLQVPVMLLFDVVGRISAVEPSQYGPNASKEAVILVPTSISMVLTAAHWPASGVKV</sequence>
<protein>
    <submittedName>
        <fullName evidence="1">Uncharacterized protein</fullName>
    </submittedName>
</protein>
<comment type="caution">
    <text evidence="1">The sequence shown here is derived from an EMBL/GenBank/DDBJ whole genome shotgun (WGS) entry which is preliminary data.</text>
</comment>
<evidence type="ECO:0000313" key="1">
    <source>
        <dbReference type="EMBL" id="MPM32646.1"/>
    </source>
</evidence>
<dbReference type="EMBL" id="VSSQ01006422">
    <property type="protein sequence ID" value="MPM32646.1"/>
    <property type="molecule type" value="Genomic_DNA"/>
</dbReference>
<gene>
    <name evidence="1" type="ORF">SDC9_79211</name>
</gene>
<name>A0A644YVS0_9ZZZZ</name>
<dbReference type="AlphaFoldDB" id="A0A644YVS0"/>